<dbReference type="AlphaFoldDB" id="A0A507R4X2"/>
<dbReference type="GO" id="GO:0005938">
    <property type="term" value="C:cell cortex"/>
    <property type="evidence" value="ECO:0007669"/>
    <property type="project" value="TreeGrafter"/>
</dbReference>
<dbReference type="Gene3D" id="1.20.58.60">
    <property type="match status" value="1"/>
</dbReference>
<dbReference type="EMBL" id="VIFY01000009">
    <property type="protein sequence ID" value="TQB76459.1"/>
    <property type="molecule type" value="Genomic_DNA"/>
</dbReference>
<dbReference type="GO" id="GO:0031578">
    <property type="term" value="P:mitotic spindle orientation checkpoint signaling"/>
    <property type="evidence" value="ECO:0007669"/>
    <property type="project" value="TreeGrafter"/>
</dbReference>
<dbReference type="Proteomes" id="UP000319663">
    <property type="component" value="Unassembled WGS sequence"/>
</dbReference>
<feature type="compositionally biased region" description="Polar residues" evidence="2">
    <location>
        <begin position="1"/>
        <end position="20"/>
    </location>
</feature>
<protein>
    <recommendedName>
        <fullName evidence="5">Karyogamy protein</fullName>
    </recommendedName>
</protein>
<feature type="compositionally biased region" description="Low complexity" evidence="2">
    <location>
        <begin position="902"/>
        <end position="932"/>
    </location>
</feature>
<dbReference type="PANTHER" id="PTHR37271">
    <property type="entry name" value="KARYOGAMY PROTEIN KAR9"/>
    <property type="match status" value="1"/>
</dbReference>
<feature type="coiled-coil region" evidence="1">
    <location>
        <begin position="592"/>
        <end position="619"/>
    </location>
</feature>
<evidence type="ECO:0000256" key="2">
    <source>
        <dbReference type="SAM" id="MobiDB-lite"/>
    </source>
</evidence>
<feature type="compositionally biased region" description="Low complexity" evidence="2">
    <location>
        <begin position="809"/>
        <end position="852"/>
    </location>
</feature>
<feature type="region of interest" description="Disordered" evidence="2">
    <location>
        <begin position="1"/>
        <end position="80"/>
    </location>
</feature>
<comment type="caution">
    <text evidence="3">The sequence shown here is derived from an EMBL/GenBank/DDBJ whole genome shotgun (WGS) entry which is preliminary data.</text>
</comment>
<feature type="compositionally biased region" description="Low complexity" evidence="2">
    <location>
        <begin position="784"/>
        <end position="793"/>
    </location>
</feature>
<gene>
    <name evidence="3" type="ORF">MPDQ_007867</name>
</gene>
<feature type="compositionally biased region" description="Polar residues" evidence="2">
    <location>
        <begin position="746"/>
        <end position="772"/>
    </location>
</feature>
<dbReference type="Pfam" id="PF08580">
    <property type="entry name" value="KAR9"/>
    <property type="match status" value="1"/>
</dbReference>
<feature type="region of interest" description="Disordered" evidence="2">
    <location>
        <begin position="132"/>
        <end position="191"/>
    </location>
</feature>
<dbReference type="STRING" id="5098.A0A507R4X2"/>
<evidence type="ECO:0000313" key="3">
    <source>
        <dbReference type="EMBL" id="TQB76459.1"/>
    </source>
</evidence>
<dbReference type="PANTHER" id="PTHR37271:SF1">
    <property type="entry name" value="KARYOGAMY PROTEIN KAR9"/>
    <property type="match status" value="1"/>
</dbReference>
<feature type="compositionally biased region" description="Polar residues" evidence="2">
    <location>
        <begin position="32"/>
        <end position="53"/>
    </location>
</feature>
<dbReference type="InterPro" id="IPR013889">
    <property type="entry name" value="Karyogamy_KAR9"/>
</dbReference>
<dbReference type="GO" id="GO:0005816">
    <property type="term" value="C:spindle pole body"/>
    <property type="evidence" value="ECO:0007669"/>
    <property type="project" value="TreeGrafter"/>
</dbReference>
<reference evidence="3 4" key="1">
    <citation type="submission" date="2019-06" db="EMBL/GenBank/DDBJ databases">
        <title>Wine fermentation using esterase from Monascus purpureus.</title>
        <authorList>
            <person name="Geng C."/>
            <person name="Zhang Y."/>
        </authorList>
    </citation>
    <scope>NUCLEOTIDE SEQUENCE [LARGE SCALE GENOMIC DNA]</scope>
    <source>
        <strain evidence="3">HQ1</strain>
    </source>
</reference>
<sequence>MRALFNRSTTSNDHNPTPESADQRDIPRTLSKPASTSQLSSFSAPSVTISSPEDSIPRRAKSKSSLRSTGSNHHDEEYDSLDKTLVRPSFLRRLSPGLAARVKLLDGNAKTTISIRNHTNVGRIPEEQIKELDSLHQSSSRSVKVERKGKAWSGQNLGEEKRKEGVTLRLGPPRLELEEEPDEESEQRTSEITEPLVTLSAEQIVASIPHAPKPPAVYERSATESEKILDPTAAMSAIESALALLRPDQDSESHTDNTSHGQTDFEKYIQSSTENYGEGGSPTAYEGFPSRSSSISSLHRAESVFSFSRNSFSNQLAQLTSIALPQPSSLAASISSIPTAPAAIKALIRSAEQIHTWINKASNVLTGLYAEDDVEWAAAGGRDGLDGVDRAITRFESVVNVYVKAIEDVQLRHDISDVDPEYLKKLVSHMENILNNWAHIKSKLRQVKEQVELAMEWEELWNNVLGDVSMEMDDLSRLIFEMEEKRHEVADDGPVAAESSGGLDINDLETIVEEAPSSGDMSTNKRFSIGPIFSSTPMADTPIIQTPQNETSLSDLTALFARMQPLRASLDFLPMRISMFQSRAEDIFPSACEELEERQSQLERSYKRLSEDAEALRKELGEDRWVRVFRSASGQAQRMFDSVERGIAKLQEAIEMGAHLHNTALLTKRMEGYEAKKLHYVPAIEQVITIIQKGVKDRLTVNGEILRSLSDMKARLDALKTSIKVMDSSLEDINAFKMQHSRDSVSSSLTLDSPGASSVIDTPGSSPASSVVMTPAAGRKTSSRRGSSVVSMSKVKRYSGIPQVSTALTKKSALPKPSTTTPSSSKPNTPSSISSLTPASAARAKRASQSSSTLNNRPRWNSSTNTRDLDVGHNFKPLSATTPSPYARSPSVPRRPMSTADFRGSFSRESSRSPAPMAARPASRVSSRLAPRTPSRGVSPSPARSILDPPPYSKRRQQSGESDMLNVPRMRQSYAGASPFSRSTGSTGRGPEISSPPKARPGTALGHSHRRISLLPQPKARSGRDTSSGSRSKLDERPPWR</sequence>
<feature type="region of interest" description="Disordered" evidence="2">
    <location>
        <begin position="746"/>
        <end position="1041"/>
    </location>
</feature>
<dbReference type="GO" id="GO:0051293">
    <property type="term" value="P:establishment of spindle localization"/>
    <property type="evidence" value="ECO:0007669"/>
    <property type="project" value="TreeGrafter"/>
</dbReference>
<dbReference type="GO" id="GO:0030473">
    <property type="term" value="P:nuclear migration along microtubule"/>
    <property type="evidence" value="ECO:0007669"/>
    <property type="project" value="TreeGrafter"/>
</dbReference>
<feature type="compositionally biased region" description="Polar residues" evidence="2">
    <location>
        <begin position="853"/>
        <end position="866"/>
    </location>
</feature>
<proteinExistence type="predicted"/>
<organism evidence="3 4">
    <name type="scientific">Monascus purpureus</name>
    <name type="common">Red mold</name>
    <name type="synonym">Monascus anka</name>
    <dbReference type="NCBI Taxonomy" id="5098"/>
    <lineage>
        <taxon>Eukaryota</taxon>
        <taxon>Fungi</taxon>
        <taxon>Dikarya</taxon>
        <taxon>Ascomycota</taxon>
        <taxon>Pezizomycotina</taxon>
        <taxon>Eurotiomycetes</taxon>
        <taxon>Eurotiomycetidae</taxon>
        <taxon>Eurotiales</taxon>
        <taxon>Aspergillaceae</taxon>
        <taxon>Monascus</taxon>
    </lineage>
</organism>
<evidence type="ECO:0000313" key="4">
    <source>
        <dbReference type="Proteomes" id="UP000319663"/>
    </source>
</evidence>
<accession>A0A507R4X2</accession>
<feature type="region of interest" description="Disordered" evidence="2">
    <location>
        <begin position="272"/>
        <end position="291"/>
    </location>
</feature>
<evidence type="ECO:0000256" key="1">
    <source>
        <dbReference type="SAM" id="Coils"/>
    </source>
</evidence>
<evidence type="ECO:0008006" key="5">
    <source>
        <dbReference type="Google" id="ProtNLM"/>
    </source>
</evidence>
<keyword evidence="1" id="KW-0175">Coiled coil</keyword>
<name>A0A507R4X2_MONPU</name>
<feature type="compositionally biased region" description="Basic and acidic residues" evidence="2">
    <location>
        <begin position="1032"/>
        <end position="1041"/>
    </location>
</feature>
<dbReference type="GO" id="GO:0043332">
    <property type="term" value="C:mating projection tip"/>
    <property type="evidence" value="ECO:0007669"/>
    <property type="project" value="TreeGrafter"/>
</dbReference>
<keyword evidence="4" id="KW-1185">Reference proteome</keyword>